<evidence type="ECO:0000256" key="1">
    <source>
        <dbReference type="SAM" id="Phobius"/>
    </source>
</evidence>
<reference evidence="2 3" key="1">
    <citation type="submission" date="2019-04" db="EMBL/GenBank/DDBJ databases">
        <title>Salinimonas iocasae sp. nov., a halophilic bacterium isolated from the outer tube casing of tubeworms in Okinawa Trough.</title>
        <authorList>
            <person name="Zhang H."/>
            <person name="Wang H."/>
            <person name="Li C."/>
        </authorList>
    </citation>
    <scope>NUCLEOTIDE SEQUENCE [LARGE SCALE GENOMIC DNA]</scope>
    <source>
        <strain evidence="2 3">KX18D6</strain>
    </source>
</reference>
<dbReference type="KEGG" id="salk:FBQ74_11820"/>
<name>A0A5B7YFK9_9ALTE</name>
<keyword evidence="1" id="KW-0472">Membrane</keyword>
<keyword evidence="3" id="KW-1185">Reference proteome</keyword>
<gene>
    <name evidence="2" type="ORF">FBQ74_11820</name>
</gene>
<protein>
    <submittedName>
        <fullName evidence="2">DUF3379 domain-containing protein</fullName>
    </submittedName>
</protein>
<feature type="transmembrane region" description="Helical" evidence="1">
    <location>
        <begin position="79"/>
        <end position="100"/>
    </location>
</feature>
<dbReference type="Pfam" id="PF11859">
    <property type="entry name" value="DUF3379"/>
    <property type="match status" value="1"/>
</dbReference>
<dbReference type="RefSeq" id="WP_139756857.1">
    <property type="nucleotide sequence ID" value="NZ_CP039852.1"/>
</dbReference>
<evidence type="ECO:0000313" key="3">
    <source>
        <dbReference type="Proteomes" id="UP000304912"/>
    </source>
</evidence>
<dbReference type="OrthoDB" id="6195578at2"/>
<dbReference type="InterPro" id="IPR021806">
    <property type="entry name" value="DUF3379"/>
</dbReference>
<accession>A0A5B7YFK9</accession>
<dbReference type="EMBL" id="CP039852">
    <property type="protein sequence ID" value="QCZ94116.1"/>
    <property type="molecule type" value="Genomic_DNA"/>
</dbReference>
<proteinExistence type="predicted"/>
<dbReference type="Proteomes" id="UP000304912">
    <property type="component" value="Chromosome"/>
</dbReference>
<organism evidence="2 3">
    <name type="scientific">Salinimonas iocasae</name>
    <dbReference type="NCBI Taxonomy" id="2572577"/>
    <lineage>
        <taxon>Bacteria</taxon>
        <taxon>Pseudomonadati</taxon>
        <taxon>Pseudomonadota</taxon>
        <taxon>Gammaproteobacteria</taxon>
        <taxon>Alteromonadales</taxon>
        <taxon>Alteromonadaceae</taxon>
        <taxon>Alteromonas/Salinimonas group</taxon>
        <taxon>Salinimonas</taxon>
    </lineage>
</organism>
<sequence>MDDLTFRRRVYEDPDTLDQEILDAAAKDPKKRLFLQQTRQMNEQLKSAVNVPVPDELAHKLIWQQSTDHYLQHKRKQRWYVGLAASVALVTGISATMWFMRPPTQLHDHALAHVTHLSKEIPRAGYQENMEQVNAKLASFGGTMKQPVGDIKVANFCHLQLTRSLHLILDTPTGLVSVFVVSPGSDQQVPEKFENKIYQGKSFYQQKARILVVGDKRANLEPLTQKLKENMVFSA</sequence>
<dbReference type="AlphaFoldDB" id="A0A5B7YFK9"/>
<evidence type="ECO:0000313" key="2">
    <source>
        <dbReference type="EMBL" id="QCZ94116.1"/>
    </source>
</evidence>
<keyword evidence="1" id="KW-0812">Transmembrane</keyword>
<keyword evidence="1" id="KW-1133">Transmembrane helix</keyword>